<keyword evidence="3" id="KW-1185">Reference proteome</keyword>
<feature type="compositionally biased region" description="Polar residues" evidence="1">
    <location>
        <begin position="10"/>
        <end position="23"/>
    </location>
</feature>
<feature type="compositionally biased region" description="Basic and acidic residues" evidence="1">
    <location>
        <begin position="26"/>
        <end position="40"/>
    </location>
</feature>
<dbReference type="EMBL" id="CH476629">
    <property type="protein sequence ID" value="EDO04948.1"/>
    <property type="molecule type" value="Genomic_DNA"/>
</dbReference>
<organism evidence="2 3">
    <name type="scientific">Sclerotinia sclerotiorum (strain ATCC 18683 / 1980 / Ss-1)</name>
    <name type="common">White mold</name>
    <name type="synonym">Whetzelinia sclerotiorum</name>
    <dbReference type="NCBI Taxonomy" id="665079"/>
    <lineage>
        <taxon>Eukaryota</taxon>
        <taxon>Fungi</taxon>
        <taxon>Dikarya</taxon>
        <taxon>Ascomycota</taxon>
        <taxon>Pezizomycotina</taxon>
        <taxon>Leotiomycetes</taxon>
        <taxon>Helotiales</taxon>
        <taxon>Sclerotiniaceae</taxon>
        <taxon>Sclerotinia</taxon>
    </lineage>
</organism>
<evidence type="ECO:0000313" key="3">
    <source>
        <dbReference type="Proteomes" id="UP000001312"/>
    </source>
</evidence>
<name>A7EQ32_SCLS1</name>
<dbReference type="InParanoid" id="A7EQ32"/>
<dbReference type="Proteomes" id="UP000001312">
    <property type="component" value="Unassembled WGS sequence"/>
</dbReference>
<protein>
    <submittedName>
        <fullName evidence="2">Uncharacterized protein</fullName>
    </submittedName>
</protein>
<dbReference type="GeneID" id="5487854"/>
<dbReference type="RefSeq" id="XP_001591985.1">
    <property type="nucleotide sequence ID" value="XM_001591935.1"/>
</dbReference>
<gene>
    <name evidence="2" type="ORF">SS1G_07432</name>
</gene>
<accession>A7EQ32</accession>
<dbReference type="KEGG" id="ssl:SS1G_07432"/>
<feature type="region of interest" description="Disordered" evidence="1">
    <location>
        <begin position="1"/>
        <end position="40"/>
    </location>
</feature>
<dbReference type="AlphaFoldDB" id="A7EQ32"/>
<reference evidence="3" key="1">
    <citation type="journal article" date="2011" name="PLoS Genet.">
        <title>Genomic analysis of the necrotrophic fungal pathogens Sclerotinia sclerotiorum and Botrytis cinerea.</title>
        <authorList>
            <person name="Amselem J."/>
            <person name="Cuomo C.A."/>
            <person name="van Kan J.A."/>
            <person name="Viaud M."/>
            <person name="Benito E.P."/>
            <person name="Couloux A."/>
            <person name="Coutinho P.M."/>
            <person name="de Vries R.P."/>
            <person name="Dyer P.S."/>
            <person name="Fillinger S."/>
            <person name="Fournier E."/>
            <person name="Gout L."/>
            <person name="Hahn M."/>
            <person name="Kohn L."/>
            <person name="Lapalu N."/>
            <person name="Plummer K.M."/>
            <person name="Pradier J.M."/>
            <person name="Quevillon E."/>
            <person name="Sharon A."/>
            <person name="Simon A."/>
            <person name="ten Have A."/>
            <person name="Tudzynski B."/>
            <person name="Tudzynski P."/>
            <person name="Wincker P."/>
            <person name="Andrew M."/>
            <person name="Anthouard V."/>
            <person name="Beever R.E."/>
            <person name="Beffa R."/>
            <person name="Benoit I."/>
            <person name="Bouzid O."/>
            <person name="Brault B."/>
            <person name="Chen Z."/>
            <person name="Choquer M."/>
            <person name="Collemare J."/>
            <person name="Cotton P."/>
            <person name="Danchin E.G."/>
            <person name="Da Silva C."/>
            <person name="Gautier A."/>
            <person name="Giraud C."/>
            <person name="Giraud T."/>
            <person name="Gonzalez C."/>
            <person name="Grossetete S."/>
            <person name="Guldener U."/>
            <person name="Henrissat B."/>
            <person name="Howlett B.J."/>
            <person name="Kodira C."/>
            <person name="Kretschmer M."/>
            <person name="Lappartient A."/>
            <person name="Leroch M."/>
            <person name="Levis C."/>
            <person name="Mauceli E."/>
            <person name="Neuveglise C."/>
            <person name="Oeser B."/>
            <person name="Pearson M."/>
            <person name="Poulain J."/>
            <person name="Poussereau N."/>
            <person name="Quesneville H."/>
            <person name="Rascle C."/>
            <person name="Schumacher J."/>
            <person name="Segurens B."/>
            <person name="Sexton A."/>
            <person name="Silva E."/>
            <person name="Sirven C."/>
            <person name="Soanes D.M."/>
            <person name="Talbot N.J."/>
            <person name="Templeton M."/>
            <person name="Yandava C."/>
            <person name="Yarden O."/>
            <person name="Zeng Q."/>
            <person name="Rollins J.A."/>
            <person name="Lebrun M.H."/>
            <person name="Dickman M."/>
        </authorList>
    </citation>
    <scope>NUCLEOTIDE SEQUENCE [LARGE SCALE GENOMIC DNA]</scope>
    <source>
        <strain evidence="3">ATCC 18683 / 1980 / Ss-1</strain>
    </source>
</reference>
<evidence type="ECO:0000313" key="2">
    <source>
        <dbReference type="EMBL" id="EDO04948.1"/>
    </source>
</evidence>
<sequence length="119" mass="13795">MAAKQKVHTSDQLSLEHSYTATISDRNSKSDSRRDIRESRSFRNRRSDIPFYYFDETEFPIKKCVSPFAKTDSDTVQYCCTALLPICDPLISLYFPSRQGQLYQAFQEVPQYPPADELP</sequence>
<dbReference type="HOGENOM" id="CLU_2062878_0_0_1"/>
<evidence type="ECO:0000256" key="1">
    <source>
        <dbReference type="SAM" id="MobiDB-lite"/>
    </source>
</evidence>
<proteinExistence type="predicted"/>